<evidence type="ECO:0000313" key="3">
    <source>
        <dbReference type="EMBL" id="KNB06569.1"/>
    </source>
</evidence>
<accession>A0A0J9V4W8</accession>
<dbReference type="VEuPathDB" id="FungiDB:FOXG_19350"/>
<dbReference type="RefSeq" id="XP_018242517.1">
    <property type="nucleotide sequence ID" value="XM_018399518.1"/>
</dbReference>
<evidence type="ECO:0000313" key="4">
    <source>
        <dbReference type="Proteomes" id="UP000009097"/>
    </source>
</evidence>
<dbReference type="VEuPathDB" id="FungiDB:FOXG_19311"/>
<protein>
    <submittedName>
        <fullName evidence="3">Uncharacterized protein</fullName>
    </submittedName>
</protein>
<dbReference type="AlphaFoldDB" id="A0A0J9V4W8"/>
<dbReference type="EMBL" id="DS231702">
    <property type="protein sequence ID" value="KNB04634.1"/>
    <property type="molecule type" value="Genomic_DNA"/>
</dbReference>
<dbReference type="RefSeq" id="XP_018244614.1">
    <property type="nucleotide sequence ID" value="XM_018399981.1"/>
</dbReference>
<dbReference type="EMBL" id="DS231704">
    <property type="protein sequence ID" value="KNB06569.1"/>
    <property type="molecule type" value="Genomic_DNA"/>
</dbReference>
<proteinExistence type="predicted"/>
<reference evidence="3" key="1">
    <citation type="submission" date="2007-04" db="EMBL/GenBank/DDBJ databases">
        <authorList>
            <consortium name="The Broad Institute Genome Sequencing Platform"/>
            <person name="Birren B."/>
            <person name="Lander E."/>
            <person name="Galagan J."/>
            <person name="Nusbaum C."/>
            <person name="Devon K."/>
            <person name="Ma L.-J."/>
            <person name="Jaffe D."/>
            <person name="Butler J."/>
            <person name="Alvarez P."/>
            <person name="Gnerre S."/>
            <person name="Grabherr M."/>
            <person name="Kleber M."/>
            <person name="Mauceli E."/>
            <person name="Brockman W."/>
            <person name="MacCallum I.A."/>
            <person name="Young S."/>
            <person name="LaButti K."/>
            <person name="DeCaprio D."/>
            <person name="Crawford M."/>
            <person name="Koehrsen M."/>
            <person name="Engels R."/>
            <person name="Montgomery P."/>
            <person name="Pearson M."/>
            <person name="Howarth C."/>
            <person name="Larson L."/>
            <person name="White J."/>
            <person name="O'Leary S."/>
            <person name="Kodira C."/>
            <person name="Zeng Q."/>
            <person name="Yandava C."/>
            <person name="Alvarado L."/>
            <person name="Kistler C."/>
            <person name="Shim W.-B."/>
            <person name="Kang S."/>
            <person name="Woloshuk C."/>
        </authorList>
    </citation>
    <scope>NUCLEOTIDE SEQUENCE</scope>
    <source>
        <strain evidence="3">4287</strain>
    </source>
</reference>
<evidence type="ECO:0000313" key="1">
    <source>
        <dbReference type="EMBL" id="KNB04472.1"/>
    </source>
</evidence>
<name>A0A0J9V4W8_FUSO4</name>
<gene>
    <name evidence="1" type="ORF">FOXG_19311</name>
    <name evidence="2" type="ORF">FOXG_19350</name>
    <name evidence="3" type="ORF">FOXG_19716</name>
</gene>
<dbReference type="RefSeq" id="XP_018242679.1">
    <property type="nucleotide sequence ID" value="XM_018399563.1"/>
</dbReference>
<dbReference type="KEGG" id="fox:FOXG_19311"/>
<dbReference type="GeneID" id="28960056"/>
<dbReference type="VEuPathDB" id="FungiDB:FOXG_19716"/>
<sequence>MSKTYGDAFLYDVKSKVVTLLTDYPHGGYLRVQYLPNGDYLLVGSSTFTDFNSTRYGEQEMFILKKNSQEPIPLGQKILEGVAISRKQIRIAWAISNKNYPELLKPGESLIYTADIEYVTIQDHLVGAPT</sequence>
<dbReference type="EMBL" id="DS231702">
    <property type="protein sequence ID" value="KNB04472.1"/>
    <property type="molecule type" value="Genomic_DNA"/>
</dbReference>
<organism evidence="3 4">
    <name type="scientific">Fusarium oxysporum f. sp. lycopersici (strain 4287 / CBS 123668 / FGSC 9935 / NRRL 34936)</name>
    <name type="common">Fusarium vascular wilt of tomato</name>
    <dbReference type="NCBI Taxonomy" id="426428"/>
    <lineage>
        <taxon>Eukaryota</taxon>
        <taxon>Fungi</taxon>
        <taxon>Dikarya</taxon>
        <taxon>Ascomycota</taxon>
        <taxon>Pezizomycotina</taxon>
        <taxon>Sordariomycetes</taxon>
        <taxon>Hypocreomycetidae</taxon>
        <taxon>Hypocreales</taxon>
        <taxon>Nectriaceae</taxon>
        <taxon>Fusarium</taxon>
        <taxon>Fusarium oxysporum species complex</taxon>
    </lineage>
</organism>
<evidence type="ECO:0000313" key="2">
    <source>
        <dbReference type="EMBL" id="KNB04634.1"/>
    </source>
</evidence>
<dbReference type="Proteomes" id="UP000009097">
    <property type="component" value="Unassembled WGS sequence"/>
</dbReference>
<dbReference type="GeneID" id="28960422"/>
<dbReference type="KEGG" id="fox:FOXG_19716"/>
<reference evidence="3" key="2">
    <citation type="journal article" date="2010" name="Nature">
        <title>Comparative genomics reveals mobile pathogenicity chromosomes in Fusarium.</title>
        <authorList>
            <person name="Ma L.J."/>
            <person name="van der Does H.C."/>
            <person name="Borkovich K.A."/>
            <person name="Coleman J.J."/>
            <person name="Daboussi M.J."/>
            <person name="Di Pietro A."/>
            <person name="Dufresne M."/>
            <person name="Freitag M."/>
            <person name="Grabherr M."/>
            <person name="Henrissat B."/>
            <person name="Houterman P.M."/>
            <person name="Kang S."/>
            <person name="Shim W.B."/>
            <person name="Woloshuk C."/>
            <person name="Xie X."/>
            <person name="Xu J.R."/>
            <person name="Antoniw J."/>
            <person name="Baker S.E."/>
            <person name="Bluhm B.H."/>
            <person name="Breakspear A."/>
            <person name="Brown D.W."/>
            <person name="Butchko R.A."/>
            <person name="Chapman S."/>
            <person name="Coulson R."/>
            <person name="Coutinho P.M."/>
            <person name="Danchin E.G."/>
            <person name="Diener A."/>
            <person name="Gale L.R."/>
            <person name="Gardiner D.M."/>
            <person name="Goff S."/>
            <person name="Hammond-Kosack K.E."/>
            <person name="Hilburn K."/>
            <person name="Hua-Van A."/>
            <person name="Jonkers W."/>
            <person name="Kazan K."/>
            <person name="Kodira C.D."/>
            <person name="Koehrsen M."/>
            <person name="Kumar L."/>
            <person name="Lee Y.H."/>
            <person name="Li L."/>
            <person name="Manners J.M."/>
            <person name="Miranda-Saavedra D."/>
            <person name="Mukherjee M."/>
            <person name="Park G."/>
            <person name="Park J."/>
            <person name="Park S.Y."/>
            <person name="Proctor R.H."/>
            <person name="Regev A."/>
            <person name="Ruiz-Roldan M.C."/>
            <person name="Sain D."/>
            <person name="Sakthikumar S."/>
            <person name="Sykes S."/>
            <person name="Schwartz D.C."/>
            <person name="Turgeon B.G."/>
            <person name="Wapinski I."/>
            <person name="Yoder O."/>
            <person name="Young S."/>
            <person name="Zeng Q."/>
            <person name="Zhou S."/>
            <person name="Galagan J."/>
            <person name="Cuomo C.A."/>
            <person name="Kistler H.C."/>
            <person name="Rep M."/>
        </authorList>
    </citation>
    <scope>NUCLEOTIDE SEQUENCE [LARGE SCALE GENOMIC DNA]</scope>
    <source>
        <strain evidence="3">4287</strain>
    </source>
</reference>
<dbReference type="KEGG" id="fox:FOXG_19350"/>
<dbReference type="GeneID" id="28960017"/>